<dbReference type="Gene3D" id="3.80.10.10">
    <property type="entry name" value="Ribonuclease Inhibitor"/>
    <property type="match status" value="2"/>
</dbReference>
<dbReference type="PANTHER" id="PTHR13318">
    <property type="entry name" value="PARTNER OF PAIRED, ISOFORM B-RELATED"/>
    <property type="match status" value="1"/>
</dbReference>
<evidence type="ECO:0008006" key="2">
    <source>
        <dbReference type="Google" id="ProtNLM"/>
    </source>
</evidence>
<dbReference type="GO" id="GO:0031146">
    <property type="term" value="P:SCF-dependent proteasomal ubiquitin-dependent protein catabolic process"/>
    <property type="evidence" value="ECO:0007669"/>
    <property type="project" value="TreeGrafter"/>
</dbReference>
<evidence type="ECO:0000313" key="1">
    <source>
        <dbReference type="EMBL" id="CAD1585707.1"/>
    </source>
</evidence>
<proteinExistence type="predicted"/>
<accession>A0A6V7MF52</accession>
<dbReference type="SUPFAM" id="SSF52047">
    <property type="entry name" value="RNI-like"/>
    <property type="match status" value="1"/>
</dbReference>
<dbReference type="AlphaFoldDB" id="A0A6V7MF52"/>
<reference evidence="1" key="1">
    <citation type="submission" date="2020-07" db="EMBL/GenBank/DDBJ databases">
        <authorList>
            <person name="Ferguson B K."/>
        </authorList>
    </citation>
    <scope>NUCLEOTIDE SEQUENCE</scope>
    <source>
        <strain evidence="1">L06</strain>
    </source>
</reference>
<name>A0A6V7MF52_9HYME</name>
<organism evidence="1">
    <name type="scientific">Bracon brevicornis</name>
    <dbReference type="NCBI Taxonomy" id="1563983"/>
    <lineage>
        <taxon>Eukaryota</taxon>
        <taxon>Metazoa</taxon>
        <taxon>Ecdysozoa</taxon>
        <taxon>Arthropoda</taxon>
        <taxon>Hexapoda</taxon>
        <taxon>Insecta</taxon>
        <taxon>Pterygota</taxon>
        <taxon>Neoptera</taxon>
        <taxon>Endopterygota</taxon>
        <taxon>Hymenoptera</taxon>
        <taxon>Apocrita</taxon>
        <taxon>Ichneumonoidea</taxon>
        <taxon>Braconidae</taxon>
        <taxon>Braconinae</taxon>
        <taxon>Bracon</taxon>
    </lineage>
</organism>
<dbReference type="EMBL" id="CADCXW020000353">
    <property type="protein sequence ID" value="CAD1585707.1"/>
    <property type="molecule type" value="Genomic_DNA"/>
</dbReference>
<dbReference type="GO" id="GO:0019005">
    <property type="term" value="C:SCF ubiquitin ligase complex"/>
    <property type="evidence" value="ECO:0007669"/>
    <property type="project" value="TreeGrafter"/>
</dbReference>
<sequence>MVNKRQPLSLRELAMGRVCQQLESTSQQLQHLAAKTSIDATLRYTQHTLRPYWAYALPAVLRTEIMERTIGKLAQTHMNCGQLVSGPITLYILNLCLAPDIKTLKISLCCYYGCSNQSLLFKCLLVEGAGLEKLELVRSSLLRYEARLFRAAIGTMNNLKSLTLRNIANDTILDIVGTACRRLTYLDISSSKAVTDKGVQKMLFGIEIRAGMERQTESTWSKMKGLLKRIRKKQKYIELRDERKDLILDYIENTNPVCETLRVINIHQTSITPAGALNILIHAQHIESLGGYALMGRVAEIIHKRIVILRQPFNLKHLKCNKLTMGRAMLISQLCPKLEKLHISEPIEVPLDTNLFTQLTYLRLENIACDEGWTNKFYDYISANGKRLLHVSLHCEGVAHEFDLRLIFKYCPNLRTFSRVGHIGTVVWNDEADGTMPMLKDLDSIRLGESITRKAIINLMRHAPSLRVCHLGECGGFDESDLTTLLQGQNALTNTIECFYLYSGVCINACHTMNMFNMCQKLKRIGNPSGWGLAQKDVELLNDFMKKRNIKVYFGDDRHWYDRKCMS</sequence>
<dbReference type="PANTHER" id="PTHR13318:SF190">
    <property type="entry name" value="PARTNER OF PAIRED, ISOFORM B"/>
    <property type="match status" value="1"/>
</dbReference>
<dbReference type="InterPro" id="IPR032675">
    <property type="entry name" value="LRR_dom_sf"/>
</dbReference>
<protein>
    <recommendedName>
        <fullName evidence="2">F-box domain-containing protein</fullName>
    </recommendedName>
</protein>
<gene>
    <name evidence="1" type="ORF">BBRV_LOCUS128798</name>
</gene>